<dbReference type="GO" id="GO:0016757">
    <property type="term" value="F:glycosyltransferase activity"/>
    <property type="evidence" value="ECO:0007669"/>
    <property type="project" value="InterPro"/>
</dbReference>
<dbReference type="Pfam" id="PF00534">
    <property type="entry name" value="Glycos_transf_1"/>
    <property type="match status" value="1"/>
</dbReference>
<dbReference type="InterPro" id="IPR050194">
    <property type="entry name" value="Glycosyltransferase_grp1"/>
</dbReference>
<dbReference type="InterPro" id="IPR001296">
    <property type="entry name" value="Glyco_trans_1"/>
</dbReference>
<evidence type="ECO:0000259" key="2">
    <source>
        <dbReference type="Pfam" id="PF13477"/>
    </source>
</evidence>
<dbReference type="CDD" id="cd03808">
    <property type="entry name" value="GT4_CapM-like"/>
    <property type="match status" value="1"/>
</dbReference>
<evidence type="ECO:0000259" key="1">
    <source>
        <dbReference type="Pfam" id="PF00534"/>
    </source>
</evidence>
<gene>
    <name evidence="3" type="ORF">GMA64_10450</name>
</gene>
<accession>A0A6I3NG86</accession>
<dbReference type="AlphaFoldDB" id="A0A6I3NG86"/>
<protein>
    <submittedName>
        <fullName evidence="3">Glycosyltransferase</fullName>
    </submittedName>
</protein>
<sequence length="379" mass="43051">MKKALITASVYGFIGSFEKSNINILLEQGYEVHVATNMSKELKAFGDIGQLEGINIIKHQISYSRSPLSFQTIKSYKAIKKLIKEENFDLIHCHTPVAAMLTRLAARKRRKQGTKVIYTAHGFHFFKGASVLNWLIYFPVEFICSFFTDILITINQEDYKLATKAMKAKKIQYIPGIGIDLNKFKDVKVNKAEKRRQLGVPEKAILLLSIGELSKRKNHQIIIEAIKHLNDSNVYYCIAGQGDLAEYLKNKVHRLGLDNRVIFLGFRSDVLELYQVSDIFAFPSLQEGLPVALMEAMAVGLPVIASDIRGNIDLIKNKKGGYLCNPNSKIEFLNALKYLTEDNKVIPIMKENNLMLINNFSLERVKEMMSEIYNLVIKP</sequence>
<evidence type="ECO:0000313" key="3">
    <source>
        <dbReference type="EMBL" id="MTL94949.1"/>
    </source>
</evidence>
<name>A0A6I3NG86_9FIRM</name>
<dbReference type="PANTHER" id="PTHR45947">
    <property type="entry name" value="SULFOQUINOVOSYL TRANSFERASE SQD2"/>
    <property type="match status" value="1"/>
</dbReference>
<reference evidence="3" key="1">
    <citation type="journal article" date="2019" name="Nat. Med.">
        <title>A library of human gut bacterial isolates paired with longitudinal multiomics data enables mechanistic microbiome research.</title>
        <authorList>
            <person name="Poyet M."/>
            <person name="Groussin M."/>
            <person name="Gibbons S.M."/>
            <person name="Avila-Pacheco J."/>
            <person name="Jiang X."/>
            <person name="Kearney S.M."/>
            <person name="Perrotta A.R."/>
            <person name="Berdy B."/>
            <person name="Zhao S."/>
            <person name="Lieberman T.D."/>
            <person name="Swanson P.K."/>
            <person name="Smith M."/>
            <person name="Roesemann S."/>
            <person name="Alexander J.E."/>
            <person name="Rich S.A."/>
            <person name="Livny J."/>
            <person name="Vlamakis H."/>
            <person name="Clish C."/>
            <person name="Bullock K."/>
            <person name="Deik A."/>
            <person name="Scott J."/>
            <person name="Pierce K.A."/>
            <person name="Xavier R.J."/>
            <person name="Alm E.J."/>
        </authorList>
    </citation>
    <scope>NUCLEOTIDE SEQUENCE</scope>
    <source>
        <strain evidence="3">BIOML-A179</strain>
    </source>
</reference>
<dbReference type="SUPFAM" id="SSF53756">
    <property type="entry name" value="UDP-Glycosyltransferase/glycogen phosphorylase"/>
    <property type="match status" value="1"/>
</dbReference>
<keyword evidence="3" id="KW-0808">Transferase</keyword>
<proteinExistence type="predicted"/>
<dbReference type="EMBL" id="WMQV01000027">
    <property type="protein sequence ID" value="MTL94949.1"/>
    <property type="molecule type" value="Genomic_DNA"/>
</dbReference>
<organism evidence="3">
    <name type="scientific">Turicibacter sanguinis</name>
    <dbReference type="NCBI Taxonomy" id="154288"/>
    <lineage>
        <taxon>Bacteria</taxon>
        <taxon>Bacillati</taxon>
        <taxon>Bacillota</taxon>
        <taxon>Erysipelotrichia</taxon>
        <taxon>Erysipelotrichales</taxon>
        <taxon>Turicibacteraceae</taxon>
        <taxon>Turicibacter</taxon>
    </lineage>
</organism>
<dbReference type="RefSeq" id="WP_129821728.1">
    <property type="nucleotide sequence ID" value="NZ_RCYV01000024.1"/>
</dbReference>
<comment type="caution">
    <text evidence="3">The sequence shown here is derived from an EMBL/GenBank/DDBJ whole genome shotgun (WGS) entry which is preliminary data.</text>
</comment>
<dbReference type="Gene3D" id="3.40.50.2000">
    <property type="entry name" value="Glycogen Phosphorylase B"/>
    <property type="match status" value="2"/>
</dbReference>
<dbReference type="InterPro" id="IPR028098">
    <property type="entry name" value="Glyco_trans_4-like_N"/>
</dbReference>
<feature type="domain" description="Glycosyl transferase family 1" evidence="1">
    <location>
        <begin position="191"/>
        <end position="348"/>
    </location>
</feature>
<feature type="domain" description="Glycosyltransferase subfamily 4-like N-terminal" evidence="2">
    <location>
        <begin position="22"/>
        <end position="151"/>
    </location>
</feature>
<dbReference type="PANTHER" id="PTHR45947:SF3">
    <property type="entry name" value="SULFOQUINOVOSYL TRANSFERASE SQD2"/>
    <property type="match status" value="1"/>
</dbReference>
<dbReference type="Pfam" id="PF13477">
    <property type="entry name" value="Glyco_trans_4_2"/>
    <property type="match status" value="1"/>
</dbReference>